<dbReference type="SUPFAM" id="SSF56672">
    <property type="entry name" value="DNA/RNA polymerases"/>
    <property type="match status" value="1"/>
</dbReference>
<evidence type="ECO:0000313" key="3">
    <source>
        <dbReference type="EMBL" id="CAB0043215.1"/>
    </source>
</evidence>
<dbReference type="InterPro" id="IPR043502">
    <property type="entry name" value="DNA/RNA_pol_sf"/>
</dbReference>
<proteinExistence type="predicted"/>
<feature type="compositionally biased region" description="Polar residues" evidence="1">
    <location>
        <begin position="208"/>
        <end position="218"/>
    </location>
</feature>
<keyword evidence="4" id="KW-1185">Reference proteome</keyword>
<evidence type="ECO:0000256" key="1">
    <source>
        <dbReference type="SAM" id="MobiDB-lite"/>
    </source>
</evidence>
<feature type="compositionally biased region" description="Basic and acidic residues" evidence="1">
    <location>
        <begin position="793"/>
        <end position="810"/>
    </location>
</feature>
<feature type="region of interest" description="Disordered" evidence="1">
    <location>
        <begin position="152"/>
        <end position="250"/>
    </location>
</feature>
<feature type="compositionally biased region" description="Polar residues" evidence="1">
    <location>
        <begin position="155"/>
        <end position="171"/>
    </location>
</feature>
<dbReference type="Proteomes" id="UP000479190">
    <property type="component" value="Unassembled WGS sequence"/>
</dbReference>
<dbReference type="GO" id="GO:0071897">
    <property type="term" value="P:DNA biosynthetic process"/>
    <property type="evidence" value="ECO:0007669"/>
    <property type="project" value="UniProtKB-ARBA"/>
</dbReference>
<accession>A0A6H5J0U8</accession>
<sequence length="832" mass="90898">MQFIVATHITAFSFSCPVSEDRAGHGSSLNFYLARPASRPLSARQELSMQPPSGRCARCLAPLDCGETACSFCRSVAAGSASSGSSALPSGLQPYLSPAFALPSHSVSVVQRRPLLSLSSSTCPTLTTYNKLPIVPSAPSATPSILRSLTHRHTSTTATVKRARTSPTPSARTLKRSRSLATKPCSREERPVTRTSSLKNIAAKKKSVVSQRASTSLTDIRASTAPTSVTGTQPTKPARQRTAKHPPPQIPFTMQPTHSAAEMGTRVAVAQTSTTTSSAPHVSPIYTAPVTVSSLASQLTLSSATTMTQSIACSSTPTPPQAPSPQPPNDISNFLLLARLDQLEARLDARDSRLISHINERFNQFTARQERIEAAQGELSMSHQTMRGDHDRRIADLTERVDALQQSTPPPSDQPAYHDEHEVRFGGLPAAAGVTVQTAERLLQALELDRLCPHVIGVREWRSRRPGDASVAAGGSTAVTMVLRFSCAALRDEAALAYRRASGVSLSRLFGVQEADQLTITAILPPPVFRLLRAAQRRSRELNYLNPIRRGLQIYMRPARGVPPILVNSIDALDRLQPVRRTATNGPPVTSDSTLLSEMSKILERVIHTQLITYLIDHDLLSPHQHGFRPSHSTHTATLDITERVRSAIDERMVSVLVSFDFSKAFDTIPHRRLLVWLREIGCDDLTIRWFVDYLSLRNLAVRNADGSHSQLYNTTSGVPQGSVLGPLLFLIYILPPLHPFPLSCHLCRRYTNHFSSPTVPVQRFGVSPGSDRITISRSPRRGLTRLAIDGAQHSHDEVRSENHTHKRAPDAGAKAQLERMMAPEARTTLTR</sequence>
<feature type="domain" description="Reverse transcriptase" evidence="2">
    <location>
        <begin position="595"/>
        <end position="744"/>
    </location>
</feature>
<name>A0A6H5J0U8_9HYME</name>
<dbReference type="InterPro" id="IPR000477">
    <property type="entry name" value="RT_dom"/>
</dbReference>
<feature type="compositionally biased region" description="Polar residues" evidence="1">
    <location>
        <begin position="224"/>
        <end position="235"/>
    </location>
</feature>
<feature type="region of interest" description="Disordered" evidence="1">
    <location>
        <begin position="791"/>
        <end position="832"/>
    </location>
</feature>
<reference evidence="3 4" key="1">
    <citation type="submission" date="2020-02" db="EMBL/GenBank/DDBJ databases">
        <authorList>
            <person name="Ferguson B K."/>
        </authorList>
    </citation>
    <scope>NUCLEOTIDE SEQUENCE [LARGE SCALE GENOMIC DNA]</scope>
</reference>
<protein>
    <recommendedName>
        <fullName evidence="2">Reverse transcriptase domain-containing protein</fullName>
    </recommendedName>
</protein>
<dbReference type="OrthoDB" id="445826at2759"/>
<evidence type="ECO:0000313" key="4">
    <source>
        <dbReference type="Proteomes" id="UP000479190"/>
    </source>
</evidence>
<dbReference type="PANTHER" id="PTHR33332">
    <property type="entry name" value="REVERSE TRANSCRIPTASE DOMAIN-CONTAINING PROTEIN"/>
    <property type="match status" value="1"/>
</dbReference>
<dbReference type="AlphaFoldDB" id="A0A6H5J0U8"/>
<gene>
    <name evidence="3" type="ORF">TBRA_LOCUS14803</name>
</gene>
<organism evidence="3 4">
    <name type="scientific">Trichogramma brassicae</name>
    <dbReference type="NCBI Taxonomy" id="86971"/>
    <lineage>
        <taxon>Eukaryota</taxon>
        <taxon>Metazoa</taxon>
        <taxon>Ecdysozoa</taxon>
        <taxon>Arthropoda</taxon>
        <taxon>Hexapoda</taxon>
        <taxon>Insecta</taxon>
        <taxon>Pterygota</taxon>
        <taxon>Neoptera</taxon>
        <taxon>Endopterygota</taxon>
        <taxon>Hymenoptera</taxon>
        <taxon>Apocrita</taxon>
        <taxon>Proctotrupomorpha</taxon>
        <taxon>Chalcidoidea</taxon>
        <taxon>Trichogrammatidae</taxon>
        <taxon>Trichogramma</taxon>
    </lineage>
</organism>
<feature type="region of interest" description="Disordered" evidence="1">
    <location>
        <begin position="310"/>
        <end position="330"/>
    </location>
</feature>
<evidence type="ECO:0000259" key="2">
    <source>
        <dbReference type="Pfam" id="PF00078"/>
    </source>
</evidence>
<dbReference type="Pfam" id="PF00078">
    <property type="entry name" value="RVT_1"/>
    <property type="match status" value="1"/>
</dbReference>
<feature type="compositionally biased region" description="Pro residues" evidence="1">
    <location>
        <begin position="317"/>
        <end position="328"/>
    </location>
</feature>
<dbReference type="EMBL" id="CADCXV010001283">
    <property type="protein sequence ID" value="CAB0043215.1"/>
    <property type="molecule type" value="Genomic_DNA"/>
</dbReference>